<comment type="caution">
    <text evidence="1">The sequence shown here is derived from an EMBL/GenBank/DDBJ whole genome shotgun (WGS) entry which is preliminary data.</text>
</comment>
<organism evidence="1 2">
    <name type="scientific">Pleuronectes platessa</name>
    <name type="common">European plaice</name>
    <dbReference type="NCBI Taxonomy" id="8262"/>
    <lineage>
        <taxon>Eukaryota</taxon>
        <taxon>Metazoa</taxon>
        <taxon>Chordata</taxon>
        <taxon>Craniata</taxon>
        <taxon>Vertebrata</taxon>
        <taxon>Euteleostomi</taxon>
        <taxon>Actinopterygii</taxon>
        <taxon>Neopterygii</taxon>
        <taxon>Teleostei</taxon>
        <taxon>Neoteleostei</taxon>
        <taxon>Acanthomorphata</taxon>
        <taxon>Carangaria</taxon>
        <taxon>Pleuronectiformes</taxon>
        <taxon>Pleuronectoidei</taxon>
        <taxon>Pleuronectidae</taxon>
        <taxon>Pleuronectes</taxon>
    </lineage>
</organism>
<sequence>MALGRPPEPPCSISLRVPPDLVIDLLNGGGEALEAIREGLIHITSNFLPVQAVLEETPRVAHEALKGLDTQVARSLLQGLEQWDPILPVEAHIVPDDNVINPLWVIYLARWYQQVMQAIQEDEEAGSIIGP</sequence>
<gene>
    <name evidence="1" type="ORF">PLEPLA_LOCUS29501</name>
</gene>
<keyword evidence="2" id="KW-1185">Reference proteome</keyword>
<dbReference type="AlphaFoldDB" id="A0A9N7V2E0"/>
<dbReference type="EMBL" id="CADEAL010002702">
    <property type="protein sequence ID" value="CAB1441768.1"/>
    <property type="molecule type" value="Genomic_DNA"/>
</dbReference>
<accession>A0A9N7V2E0</accession>
<dbReference type="Proteomes" id="UP001153269">
    <property type="component" value="Unassembled WGS sequence"/>
</dbReference>
<name>A0A9N7V2E0_PLEPL</name>
<protein>
    <submittedName>
        <fullName evidence="1">Uncharacterized protein</fullName>
    </submittedName>
</protein>
<reference evidence="1" key="1">
    <citation type="submission" date="2020-03" db="EMBL/GenBank/DDBJ databases">
        <authorList>
            <person name="Weist P."/>
        </authorList>
    </citation>
    <scope>NUCLEOTIDE SEQUENCE</scope>
</reference>
<evidence type="ECO:0000313" key="1">
    <source>
        <dbReference type="EMBL" id="CAB1441768.1"/>
    </source>
</evidence>
<evidence type="ECO:0000313" key="2">
    <source>
        <dbReference type="Proteomes" id="UP001153269"/>
    </source>
</evidence>
<proteinExistence type="predicted"/>